<dbReference type="PANTHER" id="PTHR33053">
    <property type="entry name" value="PROTEIN, PUTATIVE-RELATED"/>
    <property type="match status" value="1"/>
</dbReference>
<reference evidence="1 2" key="1">
    <citation type="journal article" date="2019" name="Gigascience">
        <title>Whole-genome sequence of the oriental lung fluke Paragonimus westermani.</title>
        <authorList>
            <person name="Oey H."/>
            <person name="Zakrzewski M."/>
            <person name="Narain K."/>
            <person name="Devi K.R."/>
            <person name="Agatsuma T."/>
            <person name="Nawaratna S."/>
            <person name="Gobert G.N."/>
            <person name="Jones M.K."/>
            <person name="Ragan M.A."/>
            <person name="McManus D.P."/>
            <person name="Krause L."/>
        </authorList>
    </citation>
    <scope>NUCLEOTIDE SEQUENCE [LARGE SCALE GENOMIC DNA]</scope>
    <source>
        <strain evidence="1 2">IND2009</strain>
    </source>
</reference>
<dbReference type="EMBL" id="QNGE01002207">
    <property type="protein sequence ID" value="KAA3675989.1"/>
    <property type="molecule type" value="Genomic_DNA"/>
</dbReference>
<name>A0A5J4NKV9_9TREM</name>
<accession>A0A5J4NKV9</accession>
<dbReference type="Proteomes" id="UP000324629">
    <property type="component" value="Unassembled WGS sequence"/>
</dbReference>
<proteinExistence type="predicted"/>
<protein>
    <recommendedName>
        <fullName evidence="3">DUF4218 domain-containing protein</fullName>
    </recommendedName>
</protein>
<sequence length="329" mass="37405">MFRVWSISIIYGNMGLQTHPSSCNALNIESCHLSLPETATSADALLLQSEVLDVGLSPGLSQTGTAKQFDEFSPNSQEGIRVARRITFPSSHSPLRTHESFIRQSNLAHHIGDSPFCDIPIDIVSTFPLDYMHLVCLGVTKRMFDLWLFSPIDRNLRLSANSVTVISARISDLQADIPCDFPRRCRPLTEVKRWKATEFRQFLLNIGPVVIRGILDPRKYRNLLDLFIRIHILCHPTLHATYFDFVSQLLIVFIEHFGRPCGSEQIVYNVHSLMHLPSDVRVHGSLDEFSAFLFESFMRYLKGCVHSPLHPAQQIYRQAAGTLLNPHWI</sequence>
<dbReference type="AlphaFoldDB" id="A0A5J4NKV9"/>
<dbReference type="PANTHER" id="PTHR33053:SF24">
    <property type="entry name" value="TRANSPOSASE DOMAIN-CONTAINING PROTEIN"/>
    <property type="match status" value="1"/>
</dbReference>
<keyword evidence="2" id="KW-1185">Reference proteome</keyword>
<organism evidence="1 2">
    <name type="scientific">Paragonimus westermani</name>
    <dbReference type="NCBI Taxonomy" id="34504"/>
    <lineage>
        <taxon>Eukaryota</taxon>
        <taxon>Metazoa</taxon>
        <taxon>Spiralia</taxon>
        <taxon>Lophotrochozoa</taxon>
        <taxon>Platyhelminthes</taxon>
        <taxon>Trematoda</taxon>
        <taxon>Digenea</taxon>
        <taxon>Plagiorchiida</taxon>
        <taxon>Troglotremata</taxon>
        <taxon>Troglotrematidae</taxon>
        <taxon>Paragonimus</taxon>
    </lineage>
</organism>
<evidence type="ECO:0000313" key="1">
    <source>
        <dbReference type="EMBL" id="KAA3675989.1"/>
    </source>
</evidence>
<comment type="caution">
    <text evidence="1">The sequence shown here is derived from an EMBL/GenBank/DDBJ whole genome shotgun (WGS) entry which is preliminary data.</text>
</comment>
<evidence type="ECO:0008006" key="3">
    <source>
        <dbReference type="Google" id="ProtNLM"/>
    </source>
</evidence>
<evidence type="ECO:0000313" key="2">
    <source>
        <dbReference type="Proteomes" id="UP000324629"/>
    </source>
</evidence>
<gene>
    <name evidence="1" type="ORF">DEA37_0009129</name>
</gene>